<dbReference type="EMBL" id="FNWO01000005">
    <property type="protein sequence ID" value="SEH33775.1"/>
    <property type="molecule type" value="Genomic_DNA"/>
</dbReference>
<accession>A0A1H6HHM6</accession>
<evidence type="ECO:0008006" key="3">
    <source>
        <dbReference type="Google" id="ProtNLM"/>
    </source>
</evidence>
<organism evidence="1 2">
    <name type="scientific">Magnetospirillum fulvum</name>
    <name type="common">Rhodospirillum fulvum</name>
    <dbReference type="NCBI Taxonomy" id="1082"/>
    <lineage>
        <taxon>Bacteria</taxon>
        <taxon>Pseudomonadati</taxon>
        <taxon>Pseudomonadota</taxon>
        <taxon>Alphaproteobacteria</taxon>
        <taxon>Rhodospirillales</taxon>
        <taxon>Rhodospirillaceae</taxon>
        <taxon>Magnetospirillum</taxon>
    </lineage>
</organism>
<name>A0A1H6HHM6_MAGFU</name>
<sequence>MTTATSPRAPLLREAVGTFADRAHFESAVDALIRAGFERHRLSVLASHDSLEVASAGQRSWRDGLVALVGELKYEGPLVAAGLIAIAAGPVGAAIAGLIAAGVGGAAIKEVLDEVSALPDSTDFARALAAGSVILWVGIDTPQDEETATRLLQAAGGSNVHLFERSASLPA</sequence>
<gene>
    <name evidence="1" type="ORF">SAMN04244559_01442</name>
</gene>
<dbReference type="RefSeq" id="WP_074767008.1">
    <property type="nucleotide sequence ID" value="NZ_FNWO01000005.1"/>
</dbReference>
<reference evidence="2" key="1">
    <citation type="submission" date="2016-10" db="EMBL/GenBank/DDBJ databases">
        <authorList>
            <person name="Varghese N."/>
            <person name="Submissions S."/>
        </authorList>
    </citation>
    <scope>NUCLEOTIDE SEQUENCE [LARGE SCALE GENOMIC DNA]</scope>
    <source>
        <strain evidence="2">DSM 13234</strain>
    </source>
</reference>
<protein>
    <recommendedName>
        <fullName evidence="3">DUF1269 domain-containing protein</fullName>
    </recommendedName>
</protein>
<proteinExistence type="predicted"/>
<evidence type="ECO:0000313" key="2">
    <source>
        <dbReference type="Proteomes" id="UP000182983"/>
    </source>
</evidence>
<dbReference type="Proteomes" id="UP000182983">
    <property type="component" value="Unassembled WGS sequence"/>
</dbReference>
<dbReference type="AlphaFoldDB" id="A0A1H6HHM6"/>
<keyword evidence="2" id="KW-1185">Reference proteome</keyword>
<evidence type="ECO:0000313" key="1">
    <source>
        <dbReference type="EMBL" id="SEH33775.1"/>
    </source>
</evidence>
<dbReference type="OrthoDB" id="7362472at2"/>